<dbReference type="Gene3D" id="3.40.50.1460">
    <property type="match status" value="1"/>
</dbReference>
<feature type="compositionally biased region" description="Polar residues" evidence="2">
    <location>
        <begin position="1"/>
        <end position="13"/>
    </location>
</feature>
<proteinExistence type="inferred from homology"/>
<dbReference type="EMBL" id="KZ613740">
    <property type="protein sequence ID" value="PMD67504.1"/>
    <property type="molecule type" value="Genomic_DNA"/>
</dbReference>
<dbReference type="Proteomes" id="UP000235371">
    <property type="component" value="Unassembled WGS sequence"/>
</dbReference>
<comment type="similarity">
    <text evidence="1">Belongs to the peptidase C14B family.</text>
</comment>
<dbReference type="RefSeq" id="XP_024744408.1">
    <property type="nucleotide sequence ID" value="XM_024878994.1"/>
</dbReference>
<evidence type="ECO:0000313" key="5">
    <source>
        <dbReference type="Proteomes" id="UP000235371"/>
    </source>
</evidence>
<dbReference type="GO" id="GO:0005737">
    <property type="term" value="C:cytoplasm"/>
    <property type="evidence" value="ECO:0007669"/>
    <property type="project" value="TreeGrafter"/>
</dbReference>
<dbReference type="GO" id="GO:0006508">
    <property type="term" value="P:proteolysis"/>
    <property type="evidence" value="ECO:0007669"/>
    <property type="project" value="InterPro"/>
</dbReference>
<feature type="domain" description="Peptidase C14 caspase" evidence="3">
    <location>
        <begin position="71"/>
        <end position="335"/>
    </location>
</feature>
<evidence type="ECO:0000256" key="1">
    <source>
        <dbReference type="ARBA" id="ARBA00009005"/>
    </source>
</evidence>
<dbReference type="AlphaFoldDB" id="A0A2J6TWV5"/>
<dbReference type="InterPro" id="IPR050452">
    <property type="entry name" value="Metacaspase"/>
</dbReference>
<dbReference type="InParanoid" id="A0A2J6TWV5"/>
<dbReference type="PANTHER" id="PTHR48104:SF30">
    <property type="entry name" value="METACASPASE-1"/>
    <property type="match status" value="1"/>
</dbReference>
<dbReference type="InterPro" id="IPR011600">
    <property type="entry name" value="Pept_C14_caspase"/>
</dbReference>
<dbReference type="PANTHER" id="PTHR48104">
    <property type="entry name" value="METACASPASE-4"/>
    <property type="match status" value="1"/>
</dbReference>
<accession>A0A2J6TWV5</accession>
<sequence length="736" mass="81969">MNLSSSHSSTTKAQQREDSKSVSVTARPNYHEPRTKTMVNKWVVLIGVDVYEGPKVETKKDILGKPIEYECLHGAVLDIMQVKEHLIKHMGVKKCRIRTLLTAPWDGESTCPSDGPPTYDNMKLAMQWVLDKAKEGDLVYFHYSGHGAQATTVYPTLKGNQGLDEALAPTDANNGGKYLRDVEIALWLKKVVDRKLQATIVLDCCHSGSATRGSGRVKFRGIPQTYKSTEADKPSSIFIDELLAHGIGRADDEVHEGSILKDSVLLEPQGYALLAACQARQSAREYEDSKGIWHGALTFWLLDTLRKDPSRARSTRNLYRRVSSMIQSIYSDQLPLIGGATDRAFFGIGDIAPVNFIQVTKIYTSGGKVDCVDLDGGTLHGVDKGFKYGIFSSTDEENTVDVSGERLAVVEVIEVTQQKSKAKLDEPVKKGMIEPGCKAVLLSVPPKLQFRIGFSNEVSAEVERLFLQAWNTVPTQRRARMRVLARSERLPVTFIISVNNAENFEILDRDGVSLPNLEPPLSPLPAKDPTSSMRLVYRLEHLALFNMVKALENPDETSAMRRAFEVTILGKSIRRDFSDIAPAKEHNGAYDLNHEEYLRVQVNNTWKQKLHLVVFDLQPLYGVTQVYPSGGDSEPLDKDQTLVVPLRMKIPGNFEGTACVDTFKFIVTPEPTPLAVLELEDLCDAENARKGSGSNNPLQDMLDGLMFGLRNGRCEPIDEWAIKTVNVRTREISLRR</sequence>
<gene>
    <name evidence="4" type="ORF">K444DRAFT_606441</name>
</gene>
<name>A0A2J6TWV5_9HELO</name>
<evidence type="ECO:0000259" key="3">
    <source>
        <dbReference type="Pfam" id="PF00656"/>
    </source>
</evidence>
<dbReference type="OrthoDB" id="3223806at2759"/>
<dbReference type="GO" id="GO:0004197">
    <property type="term" value="F:cysteine-type endopeptidase activity"/>
    <property type="evidence" value="ECO:0007669"/>
    <property type="project" value="InterPro"/>
</dbReference>
<organism evidence="4 5">
    <name type="scientific">Hyaloscypha bicolor E</name>
    <dbReference type="NCBI Taxonomy" id="1095630"/>
    <lineage>
        <taxon>Eukaryota</taxon>
        <taxon>Fungi</taxon>
        <taxon>Dikarya</taxon>
        <taxon>Ascomycota</taxon>
        <taxon>Pezizomycotina</taxon>
        <taxon>Leotiomycetes</taxon>
        <taxon>Helotiales</taxon>
        <taxon>Hyaloscyphaceae</taxon>
        <taxon>Hyaloscypha</taxon>
        <taxon>Hyaloscypha bicolor</taxon>
    </lineage>
</organism>
<feature type="region of interest" description="Disordered" evidence="2">
    <location>
        <begin position="1"/>
        <end position="31"/>
    </location>
</feature>
<protein>
    <recommendedName>
        <fullName evidence="3">Peptidase C14 caspase domain-containing protein</fullName>
    </recommendedName>
</protein>
<evidence type="ECO:0000313" key="4">
    <source>
        <dbReference type="EMBL" id="PMD67504.1"/>
    </source>
</evidence>
<dbReference type="GeneID" id="36587071"/>
<keyword evidence="5" id="KW-1185">Reference proteome</keyword>
<evidence type="ECO:0000256" key="2">
    <source>
        <dbReference type="SAM" id="MobiDB-lite"/>
    </source>
</evidence>
<reference evidence="4 5" key="1">
    <citation type="submission" date="2016-04" db="EMBL/GenBank/DDBJ databases">
        <title>A degradative enzymes factory behind the ericoid mycorrhizal symbiosis.</title>
        <authorList>
            <consortium name="DOE Joint Genome Institute"/>
            <person name="Martino E."/>
            <person name="Morin E."/>
            <person name="Grelet G."/>
            <person name="Kuo A."/>
            <person name="Kohler A."/>
            <person name="Daghino S."/>
            <person name="Barry K."/>
            <person name="Choi C."/>
            <person name="Cichocki N."/>
            <person name="Clum A."/>
            <person name="Copeland A."/>
            <person name="Hainaut M."/>
            <person name="Haridas S."/>
            <person name="Labutti K."/>
            <person name="Lindquist E."/>
            <person name="Lipzen A."/>
            <person name="Khouja H.-R."/>
            <person name="Murat C."/>
            <person name="Ohm R."/>
            <person name="Olson A."/>
            <person name="Spatafora J."/>
            <person name="Veneault-Fourrey C."/>
            <person name="Henrissat B."/>
            <person name="Grigoriev I."/>
            <person name="Martin F."/>
            <person name="Perotto S."/>
        </authorList>
    </citation>
    <scope>NUCLEOTIDE SEQUENCE [LARGE SCALE GENOMIC DNA]</scope>
    <source>
        <strain evidence="4 5">E</strain>
    </source>
</reference>
<dbReference type="Pfam" id="PF00656">
    <property type="entry name" value="Peptidase_C14"/>
    <property type="match status" value="1"/>
</dbReference>